<dbReference type="AlphaFoldDB" id="A0A5M6BPC7"/>
<evidence type="ECO:0000313" key="2">
    <source>
        <dbReference type="EMBL" id="WWD16384.1"/>
    </source>
</evidence>
<dbReference type="OrthoDB" id="2573023at2759"/>
<feature type="compositionally biased region" description="Acidic residues" evidence="1">
    <location>
        <begin position="169"/>
        <end position="180"/>
    </location>
</feature>
<feature type="compositionally biased region" description="Polar residues" evidence="1">
    <location>
        <begin position="153"/>
        <end position="168"/>
    </location>
</feature>
<reference evidence="2" key="2">
    <citation type="submission" date="2024-01" db="EMBL/GenBank/DDBJ databases">
        <title>Comparative genomics of Cryptococcus and Kwoniella reveals pathogenesis evolution and contrasting modes of karyotype evolution via chromosome fusion or intercentromeric recombination.</title>
        <authorList>
            <person name="Coelho M.A."/>
            <person name="David-Palma M."/>
            <person name="Shea T."/>
            <person name="Bowers K."/>
            <person name="McGinley-Smith S."/>
            <person name="Mohammad A.W."/>
            <person name="Gnirke A."/>
            <person name="Yurkov A.M."/>
            <person name="Nowrousian M."/>
            <person name="Sun S."/>
            <person name="Cuomo C.A."/>
            <person name="Heitman J."/>
        </authorList>
    </citation>
    <scope>NUCLEOTIDE SEQUENCE</scope>
    <source>
        <strain evidence="2">CBS 12478</strain>
    </source>
</reference>
<proteinExistence type="predicted"/>
<feature type="region of interest" description="Disordered" evidence="1">
    <location>
        <begin position="1"/>
        <end position="63"/>
    </location>
</feature>
<protein>
    <submittedName>
        <fullName evidence="2">Uncharacterized protein</fullName>
    </submittedName>
</protein>
<dbReference type="RefSeq" id="XP_031857674.1">
    <property type="nucleotide sequence ID" value="XM_032008019.1"/>
</dbReference>
<name>A0A5M6BPC7_9TREE</name>
<gene>
    <name evidence="2" type="ORF">CI109_100810</name>
</gene>
<accession>A0A5M6BPC7</accession>
<keyword evidence="3" id="KW-1185">Reference proteome</keyword>
<dbReference type="GeneID" id="43592191"/>
<evidence type="ECO:0000256" key="1">
    <source>
        <dbReference type="SAM" id="MobiDB-lite"/>
    </source>
</evidence>
<organism evidence="2 3">
    <name type="scientific">Kwoniella shandongensis</name>
    <dbReference type="NCBI Taxonomy" id="1734106"/>
    <lineage>
        <taxon>Eukaryota</taxon>
        <taxon>Fungi</taxon>
        <taxon>Dikarya</taxon>
        <taxon>Basidiomycota</taxon>
        <taxon>Agaricomycotina</taxon>
        <taxon>Tremellomycetes</taxon>
        <taxon>Tremellales</taxon>
        <taxon>Cryptococcaceae</taxon>
        <taxon>Kwoniella</taxon>
    </lineage>
</organism>
<reference evidence="2" key="1">
    <citation type="submission" date="2017-08" db="EMBL/GenBank/DDBJ databases">
        <authorList>
            <person name="Cuomo C."/>
            <person name="Billmyre B."/>
            <person name="Heitman J."/>
        </authorList>
    </citation>
    <scope>NUCLEOTIDE SEQUENCE</scope>
    <source>
        <strain evidence="2">CBS 12478</strain>
    </source>
</reference>
<dbReference type="EMBL" id="CP144052">
    <property type="protein sequence ID" value="WWD16384.1"/>
    <property type="molecule type" value="Genomic_DNA"/>
</dbReference>
<evidence type="ECO:0000313" key="3">
    <source>
        <dbReference type="Proteomes" id="UP000322225"/>
    </source>
</evidence>
<feature type="compositionally biased region" description="Low complexity" evidence="1">
    <location>
        <begin position="1"/>
        <end position="23"/>
    </location>
</feature>
<feature type="region of interest" description="Disordered" evidence="1">
    <location>
        <begin position="124"/>
        <end position="189"/>
    </location>
</feature>
<dbReference type="Proteomes" id="UP000322225">
    <property type="component" value="Chromosome 2"/>
</dbReference>
<feature type="compositionally biased region" description="Low complexity" evidence="1">
    <location>
        <begin position="43"/>
        <end position="57"/>
    </location>
</feature>
<sequence>MSFESTSTINTSSSSKRLRSCLSPTRCRDISPFEMEDSQPKPSSSRSTSFSSHCSSSDGGWKRTKSVRWQEMNGCAVTSFHDTYSHEEYDRTPLEPPSTAERACVLPERGSRCLSVARECFLGDSDEDDGEEHADVISSSQPSLFADGGYSFDGSNTDGLHTPPSTETNSEDGEEDGDEDHQDKEWEECMERRRMMFARMCPIGGMSGEDGDRHPEFEGYRSISATLIQLLKSVGCDDVEVEDQEQRQRDNEDEDEVVERGEVFGSLNIGSFQRCQTENDEEEIEVDTPSLVSLCSTDMESEADCSISSPDGANNDTFTNIPEILTEDVGLLGFTRTSSAIVAGKEQRGRLPRVEEGGF</sequence>
<dbReference type="KEGG" id="ksn:43592191"/>